<sequence>MEKVAPSVRKVHMESVTIVGMSCLTSKAHERKKSKIMKLGEQFWSRFEEIKNRLDQNTYGINIYPDHFSGSEMYEHMIGFRVDPSEEVPEGMEKRTFPAHLCAAVTNKGEIKNLFDTYGYVHSKWLPSSGYEYADQYDIQLYDSRFLGVDHPESELDIYIPIRPSAQGAVVHPESPVKGRIHAVFIPVRDLHVAKSWYSRILGLPESGEAINGHLYMLPLDGNVDIILDEMPMWREVGADGPPPYRTPAVMLSTENIKESYRFMQERGVHLVTEIQNDQWFVFLDPDGNHLMVCE</sequence>
<name>A0ABQ4MJH5_9BACL</name>
<keyword evidence="3" id="KW-1185">Reference proteome</keyword>
<dbReference type="Gene3D" id="3.10.180.10">
    <property type="entry name" value="2,3-Dihydroxybiphenyl 1,2-Dioxygenase, domain 1"/>
    <property type="match status" value="1"/>
</dbReference>
<organism evidence="2 3">
    <name type="scientific">Paenibacillus vini</name>
    <dbReference type="NCBI Taxonomy" id="1476024"/>
    <lineage>
        <taxon>Bacteria</taxon>
        <taxon>Bacillati</taxon>
        <taxon>Bacillota</taxon>
        <taxon>Bacilli</taxon>
        <taxon>Bacillales</taxon>
        <taxon>Paenibacillaceae</taxon>
        <taxon>Paenibacillus</taxon>
    </lineage>
</organism>
<dbReference type="SUPFAM" id="SSF54593">
    <property type="entry name" value="Glyoxalase/Bleomycin resistance protein/Dihydroxybiphenyl dioxygenase"/>
    <property type="match status" value="1"/>
</dbReference>
<dbReference type="EMBL" id="BOSL01000033">
    <property type="protein sequence ID" value="GIP56150.1"/>
    <property type="molecule type" value="Genomic_DNA"/>
</dbReference>
<gene>
    <name evidence="2" type="ORF">J42TS3_51850</name>
</gene>
<evidence type="ECO:0000313" key="3">
    <source>
        <dbReference type="Proteomes" id="UP000679992"/>
    </source>
</evidence>
<dbReference type="InterPro" id="IPR053182">
    <property type="entry name" value="YobU-like_regulator"/>
</dbReference>
<dbReference type="PROSITE" id="PS51819">
    <property type="entry name" value="VOC"/>
    <property type="match status" value="1"/>
</dbReference>
<dbReference type="Gene3D" id="3.20.80.10">
    <property type="entry name" value="Regulatory factor, effector binding domain"/>
    <property type="match status" value="1"/>
</dbReference>
<dbReference type="InterPro" id="IPR029068">
    <property type="entry name" value="Glyas_Bleomycin-R_OHBP_Dase"/>
</dbReference>
<dbReference type="InterPro" id="IPR010499">
    <property type="entry name" value="AraC_E-bd"/>
</dbReference>
<protein>
    <recommendedName>
        <fullName evidence="1">VOC domain-containing protein</fullName>
    </recommendedName>
</protein>
<dbReference type="PANTHER" id="PTHR36444:SF2">
    <property type="entry name" value="TRANSCRIPTIONAL REGULATOR PROTEIN YOBU-RELATED"/>
    <property type="match status" value="1"/>
</dbReference>
<dbReference type="Pfam" id="PF00903">
    <property type="entry name" value="Glyoxalase"/>
    <property type="match status" value="1"/>
</dbReference>
<comment type="caution">
    <text evidence="2">The sequence shown here is derived from an EMBL/GenBank/DDBJ whole genome shotgun (WGS) entry which is preliminary data.</text>
</comment>
<dbReference type="InterPro" id="IPR037523">
    <property type="entry name" value="VOC_core"/>
</dbReference>
<dbReference type="Proteomes" id="UP000679992">
    <property type="component" value="Unassembled WGS sequence"/>
</dbReference>
<reference evidence="2 3" key="1">
    <citation type="submission" date="2021-03" db="EMBL/GenBank/DDBJ databases">
        <title>Antimicrobial resistance genes in bacteria isolated from Japanese honey, and their potential for conferring macrolide and lincosamide resistance in the American foulbrood pathogen Paenibacillus larvae.</title>
        <authorList>
            <person name="Okamoto M."/>
            <person name="Kumagai M."/>
            <person name="Kanamori H."/>
            <person name="Takamatsu D."/>
        </authorList>
    </citation>
    <scope>NUCLEOTIDE SEQUENCE [LARGE SCALE GENOMIC DNA]</scope>
    <source>
        <strain evidence="2 3">J42TS3</strain>
    </source>
</reference>
<dbReference type="RefSeq" id="WP_213656821.1">
    <property type="nucleotide sequence ID" value="NZ_BOSL01000033.1"/>
</dbReference>
<dbReference type="InterPro" id="IPR011256">
    <property type="entry name" value="Reg_factor_effector_dom_sf"/>
</dbReference>
<feature type="domain" description="VOC" evidence="1">
    <location>
        <begin position="180"/>
        <end position="295"/>
    </location>
</feature>
<proteinExistence type="predicted"/>
<dbReference type="SMART" id="SM00871">
    <property type="entry name" value="AraC_E_bind"/>
    <property type="match status" value="1"/>
</dbReference>
<dbReference type="Pfam" id="PF06445">
    <property type="entry name" value="GyrI-like"/>
    <property type="match status" value="1"/>
</dbReference>
<dbReference type="InterPro" id="IPR029442">
    <property type="entry name" value="GyrI-like"/>
</dbReference>
<evidence type="ECO:0000259" key="1">
    <source>
        <dbReference type="PROSITE" id="PS51819"/>
    </source>
</evidence>
<dbReference type="SUPFAM" id="SSF55136">
    <property type="entry name" value="Probable bacterial effector-binding domain"/>
    <property type="match status" value="1"/>
</dbReference>
<accession>A0ABQ4MJH5</accession>
<dbReference type="InterPro" id="IPR004360">
    <property type="entry name" value="Glyas_Fos-R_dOase_dom"/>
</dbReference>
<dbReference type="PANTHER" id="PTHR36444">
    <property type="entry name" value="TRANSCRIPTIONAL REGULATOR PROTEIN YOBU-RELATED"/>
    <property type="match status" value="1"/>
</dbReference>
<evidence type="ECO:0000313" key="2">
    <source>
        <dbReference type="EMBL" id="GIP56150.1"/>
    </source>
</evidence>